<dbReference type="Proteomes" id="UP001301797">
    <property type="component" value="Chromosome"/>
</dbReference>
<feature type="domain" description="BioF2-like acetyltransferase" evidence="7">
    <location>
        <begin position="174"/>
        <end position="296"/>
    </location>
</feature>
<dbReference type="InterPro" id="IPR050644">
    <property type="entry name" value="PG_Glycine_Bridge_Synth"/>
</dbReference>
<evidence type="ECO:0000256" key="4">
    <source>
        <dbReference type="ARBA" id="ARBA00022984"/>
    </source>
</evidence>
<reference evidence="8 9" key="1">
    <citation type="submission" date="2019-09" db="EMBL/GenBank/DDBJ databases">
        <title>The complete genome of Methanoplanus sp. FWC-SCC4.</title>
        <authorList>
            <person name="Chen S.-C."/>
            <person name="Zhou Y.-Z."/>
            <person name="Lai M.-C."/>
        </authorList>
    </citation>
    <scope>NUCLEOTIDE SEQUENCE [LARGE SCALE GENOMIC DNA]</scope>
    <source>
        <strain evidence="8 9">FWC-SCC4</strain>
    </source>
</reference>
<sequence>MLLKMMNLNINISSDDESMKWDTLIDTSSYGTIFHKWEWLKIVEKYSKSTLYPLMVYNGTQIVALCPVYIKNYKSLKMAFSPPSGSYLLYLGPVFINYENLKQNKKESLFYEVQKKIDSYLFSDMGCKYVRIRSSPGLYDSRQYKWQDYVVDPLYTYRIDLTKGIKSVWEGFDRKLRVDINKAKREGVYVEDGDLEDLEFLLNSLSERFIQQGYSPLDHKKYLQSLYATFHKDHMKIFVAKYKGERVGGMISLYYKNILYLWVGIPKSNIPGISANDLVQWEAIEWAYNNGFEYYEEMDSGENQRLRYFKSKYNPELCIWYSASKHSSKIYKFAEMVSKIL</sequence>
<accession>A0AA97I3X2</accession>
<keyword evidence="9" id="KW-1185">Reference proteome</keyword>
<evidence type="ECO:0000256" key="6">
    <source>
        <dbReference type="ARBA" id="ARBA00023316"/>
    </source>
</evidence>
<keyword evidence="3" id="KW-0133">Cell shape</keyword>
<evidence type="ECO:0000256" key="3">
    <source>
        <dbReference type="ARBA" id="ARBA00022960"/>
    </source>
</evidence>
<evidence type="ECO:0000259" key="7">
    <source>
        <dbReference type="Pfam" id="PF13480"/>
    </source>
</evidence>
<dbReference type="Pfam" id="PF13480">
    <property type="entry name" value="Acetyltransf_6"/>
    <property type="match status" value="1"/>
</dbReference>
<dbReference type="PANTHER" id="PTHR36174:SF1">
    <property type="entry name" value="LIPID II:GLYCINE GLYCYLTRANSFERASE"/>
    <property type="match status" value="1"/>
</dbReference>
<dbReference type="KEGG" id="mefw:F1737_06260"/>
<keyword evidence="2" id="KW-0808">Transferase</keyword>
<dbReference type="GO" id="GO:0071555">
    <property type="term" value="P:cell wall organization"/>
    <property type="evidence" value="ECO:0007669"/>
    <property type="project" value="UniProtKB-KW"/>
</dbReference>
<keyword evidence="6" id="KW-0961">Cell wall biogenesis/degradation</keyword>
<proteinExistence type="inferred from homology"/>
<keyword evidence="5" id="KW-0012">Acyltransferase</keyword>
<dbReference type="InterPro" id="IPR003447">
    <property type="entry name" value="FEMABX"/>
</dbReference>
<keyword evidence="4" id="KW-0573">Peptidoglycan synthesis</keyword>
<evidence type="ECO:0000313" key="9">
    <source>
        <dbReference type="Proteomes" id="UP001301797"/>
    </source>
</evidence>
<dbReference type="GO" id="GO:0008360">
    <property type="term" value="P:regulation of cell shape"/>
    <property type="evidence" value="ECO:0007669"/>
    <property type="project" value="UniProtKB-KW"/>
</dbReference>
<dbReference type="InterPro" id="IPR038740">
    <property type="entry name" value="BioF2-like_GNAT_dom"/>
</dbReference>
<dbReference type="PANTHER" id="PTHR36174">
    <property type="entry name" value="LIPID II:GLYCINE GLYCYLTRANSFERASE"/>
    <property type="match status" value="1"/>
</dbReference>
<evidence type="ECO:0000256" key="2">
    <source>
        <dbReference type="ARBA" id="ARBA00022679"/>
    </source>
</evidence>
<dbReference type="SUPFAM" id="SSF55729">
    <property type="entry name" value="Acyl-CoA N-acyltransferases (Nat)"/>
    <property type="match status" value="1"/>
</dbReference>
<dbReference type="Gene3D" id="3.40.630.30">
    <property type="match status" value="2"/>
</dbReference>
<evidence type="ECO:0000313" key="8">
    <source>
        <dbReference type="EMBL" id="WOF16346.1"/>
    </source>
</evidence>
<evidence type="ECO:0000256" key="5">
    <source>
        <dbReference type="ARBA" id="ARBA00023315"/>
    </source>
</evidence>
<dbReference type="EMBL" id="CP043875">
    <property type="protein sequence ID" value="WOF16346.1"/>
    <property type="molecule type" value="Genomic_DNA"/>
</dbReference>
<protein>
    <submittedName>
        <fullName evidence="8">GNAT family N-acetyltransferase</fullName>
    </submittedName>
</protein>
<dbReference type="GO" id="GO:0044038">
    <property type="term" value="P:cell wall macromolecule biosynthetic process"/>
    <property type="evidence" value="ECO:0007669"/>
    <property type="project" value="InterPro"/>
</dbReference>
<dbReference type="InterPro" id="IPR016181">
    <property type="entry name" value="Acyl_CoA_acyltransferase"/>
</dbReference>
<dbReference type="PROSITE" id="PS51191">
    <property type="entry name" value="FEMABX"/>
    <property type="match status" value="1"/>
</dbReference>
<organism evidence="8 9">
    <name type="scientific">Methanochimaera problematica</name>
    <dbReference type="NCBI Taxonomy" id="2609417"/>
    <lineage>
        <taxon>Archaea</taxon>
        <taxon>Methanobacteriati</taxon>
        <taxon>Methanobacteriota</taxon>
        <taxon>Stenosarchaea group</taxon>
        <taxon>Methanomicrobia</taxon>
        <taxon>Methanomicrobiales</taxon>
        <taxon>Methanomicrobiaceae</taxon>
        <taxon>Methanochimaera</taxon>
    </lineage>
</organism>
<dbReference type="GO" id="GO:0016755">
    <property type="term" value="F:aminoacyltransferase activity"/>
    <property type="evidence" value="ECO:0007669"/>
    <property type="project" value="InterPro"/>
</dbReference>
<comment type="similarity">
    <text evidence="1">Belongs to the FemABX family.</text>
</comment>
<evidence type="ECO:0000256" key="1">
    <source>
        <dbReference type="ARBA" id="ARBA00009943"/>
    </source>
</evidence>
<dbReference type="AlphaFoldDB" id="A0AA97I3X2"/>
<gene>
    <name evidence="8" type="ORF">F1737_06260</name>
</gene>
<name>A0AA97I3X2_9EURY</name>